<dbReference type="AlphaFoldDB" id="A0AAD9NA20"/>
<organism evidence="1 2">
    <name type="scientific">Ridgeia piscesae</name>
    <name type="common">Tubeworm</name>
    <dbReference type="NCBI Taxonomy" id="27915"/>
    <lineage>
        <taxon>Eukaryota</taxon>
        <taxon>Metazoa</taxon>
        <taxon>Spiralia</taxon>
        <taxon>Lophotrochozoa</taxon>
        <taxon>Annelida</taxon>
        <taxon>Polychaeta</taxon>
        <taxon>Sedentaria</taxon>
        <taxon>Canalipalpata</taxon>
        <taxon>Sabellida</taxon>
        <taxon>Siboglinidae</taxon>
        <taxon>Ridgeia</taxon>
    </lineage>
</organism>
<proteinExistence type="predicted"/>
<dbReference type="EMBL" id="JAODUO010001638">
    <property type="protein sequence ID" value="KAK2160556.1"/>
    <property type="molecule type" value="Genomic_DNA"/>
</dbReference>
<comment type="caution">
    <text evidence="1">The sequence shown here is derived from an EMBL/GenBank/DDBJ whole genome shotgun (WGS) entry which is preliminary data.</text>
</comment>
<evidence type="ECO:0000313" key="1">
    <source>
        <dbReference type="EMBL" id="KAK2160556.1"/>
    </source>
</evidence>
<dbReference type="Proteomes" id="UP001209878">
    <property type="component" value="Unassembled WGS sequence"/>
</dbReference>
<evidence type="ECO:0000313" key="2">
    <source>
        <dbReference type="Proteomes" id="UP001209878"/>
    </source>
</evidence>
<name>A0AAD9NA20_RIDPI</name>
<sequence length="129" mass="14587">MKTNSLKLIDSKTEVIVIVSAQQLKKIKLHALRVGDCLVRVTHSVCNFGVQFEAEMTMESHVTAVCKSAIFHHRNISRIRQYLTAAATEQVIHAFVTSRLDVGNALLYRLPLKKIQRLQFRTCRTGQPA</sequence>
<reference evidence="1" key="1">
    <citation type="journal article" date="2023" name="Mol. Biol. Evol.">
        <title>Third-Generation Sequencing Reveals the Adaptive Role of the Epigenome in Three Deep-Sea Polychaetes.</title>
        <authorList>
            <person name="Perez M."/>
            <person name="Aroh O."/>
            <person name="Sun Y."/>
            <person name="Lan Y."/>
            <person name="Juniper S.K."/>
            <person name="Young C.R."/>
            <person name="Angers B."/>
            <person name="Qian P.Y."/>
        </authorList>
    </citation>
    <scope>NUCLEOTIDE SEQUENCE</scope>
    <source>
        <strain evidence="1">R07B-5</strain>
    </source>
</reference>
<gene>
    <name evidence="1" type="ORF">NP493_1636g00017</name>
</gene>
<accession>A0AAD9NA20</accession>
<keyword evidence="2" id="KW-1185">Reference proteome</keyword>
<protein>
    <submittedName>
        <fullName evidence="1">Uncharacterized protein</fullName>
    </submittedName>
</protein>